<evidence type="ECO:0000259" key="1">
    <source>
        <dbReference type="Pfam" id="PF00535"/>
    </source>
</evidence>
<proteinExistence type="predicted"/>
<dbReference type="AlphaFoldDB" id="A0A941JR79"/>
<dbReference type="PANTHER" id="PTHR43685:SF2">
    <property type="entry name" value="GLYCOSYLTRANSFERASE 2-LIKE DOMAIN-CONTAINING PROTEIN"/>
    <property type="match status" value="1"/>
</dbReference>
<reference evidence="2" key="1">
    <citation type="submission" date="2021-02" db="EMBL/GenBank/DDBJ databases">
        <title>Metagenome analyses of Stigonema ocellatum DSM 106950, Chlorogloea purpurea SAG 13.99 and Gomphosphaeria aponina DSM 107014.</title>
        <authorList>
            <person name="Marter P."/>
            <person name="Huang S."/>
        </authorList>
    </citation>
    <scope>NUCLEOTIDE SEQUENCE</scope>
    <source>
        <strain evidence="2">JP213</strain>
    </source>
</reference>
<dbReference type="SUPFAM" id="SSF53448">
    <property type="entry name" value="Nucleotide-diphospho-sugar transferases"/>
    <property type="match status" value="1"/>
</dbReference>
<evidence type="ECO:0000313" key="3">
    <source>
        <dbReference type="Proteomes" id="UP000767446"/>
    </source>
</evidence>
<evidence type="ECO:0000313" key="2">
    <source>
        <dbReference type="EMBL" id="MBR8826526.1"/>
    </source>
</evidence>
<dbReference type="CDD" id="cd00761">
    <property type="entry name" value="Glyco_tranf_GTA_type"/>
    <property type="match status" value="1"/>
</dbReference>
<gene>
    <name evidence="2" type="ORF">DSM107014_01240</name>
</gene>
<protein>
    <submittedName>
        <fullName evidence="2">Glycosyltransferase family 2 protein</fullName>
    </submittedName>
</protein>
<comment type="caution">
    <text evidence="2">The sequence shown here is derived from an EMBL/GenBank/DDBJ whole genome shotgun (WGS) entry which is preliminary data.</text>
</comment>
<dbReference type="InterPro" id="IPR001173">
    <property type="entry name" value="Glyco_trans_2-like"/>
</dbReference>
<accession>A0A941JR79</accession>
<dbReference type="Gene3D" id="3.90.550.10">
    <property type="entry name" value="Spore Coat Polysaccharide Biosynthesis Protein SpsA, Chain A"/>
    <property type="match status" value="1"/>
</dbReference>
<dbReference type="InterPro" id="IPR029044">
    <property type="entry name" value="Nucleotide-diphossugar_trans"/>
</dbReference>
<sequence length="289" mass="33059">MVAISIIIPAYNRASVITKSIHSVQEQTCQDFELIIVNDGSRDNTKDTINTLKEKDSRITYFEHPQNLGAQAARNTGAKKAHGEWITFLDSDDQLLPKSLEMRIKVATQNNVKVVHSDCYVLRKDEELKLFGIPAIQGEVYKQVLTQPSTVFPSLLIAREALAKIGYLDETITSYQEWDTSIRLAKYYSFGFVSEPTFIYDCRGNDTISKNMLRDAEGYKQVFTKHQLEIIKFAGIKTLSQHYINLSYRYQRAGKKQEALLFKIIGYVGYPFRVKTVLKRILKLDVGKK</sequence>
<dbReference type="Pfam" id="PF00535">
    <property type="entry name" value="Glycos_transf_2"/>
    <property type="match status" value="1"/>
</dbReference>
<name>A0A941JR79_9CHRO</name>
<dbReference type="InterPro" id="IPR050834">
    <property type="entry name" value="Glycosyltransf_2"/>
</dbReference>
<dbReference type="EMBL" id="JADQBC010000005">
    <property type="protein sequence ID" value="MBR8826526.1"/>
    <property type="molecule type" value="Genomic_DNA"/>
</dbReference>
<dbReference type="Proteomes" id="UP000767446">
    <property type="component" value="Unassembled WGS sequence"/>
</dbReference>
<feature type="domain" description="Glycosyltransferase 2-like" evidence="1">
    <location>
        <begin position="5"/>
        <end position="121"/>
    </location>
</feature>
<organism evidence="2 3">
    <name type="scientific">Gomphosphaeria aponina SAG 52.96 = DSM 107014</name>
    <dbReference type="NCBI Taxonomy" id="1521640"/>
    <lineage>
        <taxon>Bacteria</taxon>
        <taxon>Bacillati</taxon>
        <taxon>Cyanobacteriota</taxon>
        <taxon>Cyanophyceae</taxon>
        <taxon>Oscillatoriophycideae</taxon>
        <taxon>Chroococcales</taxon>
        <taxon>Gomphosphaeriaceae</taxon>
        <taxon>Gomphosphaeria</taxon>
    </lineage>
</organism>
<dbReference type="PANTHER" id="PTHR43685">
    <property type="entry name" value="GLYCOSYLTRANSFERASE"/>
    <property type="match status" value="1"/>
</dbReference>